<dbReference type="SUPFAM" id="SSF53822">
    <property type="entry name" value="Periplasmic binding protein-like I"/>
    <property type="match status" value="1"/>
</dbReference>
<dbReference type="InterPro" id="IPR046335">
    <property type="entry name" value="LacI/GalR-like_sensor"/>
</dbReference>
<dbReference type="GO" id="GO:0003700">
    <property type="term" value="F:DNA-binding transcription factor activity"/>
    <property type="evidence" value="ECO:0007669"/>
    <property type="project" value="TreeGrafter"/>
</dbReference>
<evidence type="ECO:0000256" key="4">
    <source>
        <dbReference type="ARBA" id="ARBA00023163"/>
    </source>
</evidence>
<keyword evidence="2" id="KW-0805">Transcription regulation</keyword>
<dbReference type="GO" id="GO:0000976">
    <property type="term" value="F:transcription cis-regulatory region binding"/>
    <property type="evidence" value="ECO:0007669"/>
    <property type="project" value="TreeGrafter"/>
</dbReference>
<comment type="caution">
    <text evidence="7">The sequence shown here is derived from an EMBL/GenBank/DDBJ whole genome shotgun (WGS) entry which is preliminary data.</text>
</comment>
<dbReference type="PROSITE" id="PS00356">
    <property type="entry name" value="HTH_LACI_1"/>
    <property type="match status" value="1"/>
</dbReference>
<sequence length="335" mass="35131">MATINEVADRAGVSTATVSRALNGKNTVDSELAARVLTAAEELGYRPNGPARNLRRQETPVLALIISDVENPFFTAISRGVEDVAHAAGYSVVLCNSDDDAEKERSYVSVALEERVAGVLLSPTGRTSGGELLSGTGTPFVALDRPLPGISGDTVLVDTGSAARDATKYLSEQGYRRPGCITGPAGVPTADERLAGYRDGLRAAGIRGCSSLVRRSEFKAAGAGRATRSLLELTQPPDSLLVANNAMALGVLETLRELGLRAGSDVGLVAFDDAPWARLLDPPLSVVAQPAYDIGTVGAQLLLSRIGNERGEPTTTTLSAHLVPRASSDPRWKPF</sequence>
<dbReference type="AlphaFoldDB" id="A0A852Z9F4"/>
<feature type="domain" description="HTH lacI-type" evidence="5">
    <location>
        <begin position="2"/>
        <end position="56"/>
    </location>
</feature>
<dbReference type="CDD" id="cd01392">
    <property type="entry name" value="HTH_LacI"/>
    <property type="match status" value="1"/>
</dbReference>
<keyword evidence="3" id="KW-0238">DNA-binding</keyword>
<dbReference type="Proteomes" id="UP000548304">
    <property type="component" value="Unassembled WGS sequence"/>
</dbReference>
<dbReference type="RefSeq" id="WP_179536518.1">
    <property type="nucleotide sequence ID" value="NZ_JACBYW010000006.1"/>
</dbReference>
<evidence type="ECO:0000313" key="8">
    <source>
        <dbReference type="Proteomes" id="UP000548304"/>
    </source>
</evidence>
<dbReference type="PROSITE" id="PS50932">
    <property type="entry name" value="HTH_LACI_2"/>
    <property type="match status" value="1"/>
</dbReference>
<reference evidence="7 8" key="1">
    <citation type="submission" date="2020-07" db="EMBL/GenBank/DDBJ databases">
        <title>Genomic Encyclopedia of Type Strains, Phase III (KMG-III): the genomes of soil and plant-associated and newly described type strains.</title>
        <authorList>
            <person name="Whitman W."/>
        </authorList>
    </citation>
    <scope>NUCLEOTIDE SEQUENCE [LARGE SCALE GENOMIC DNA]</scope>
    <source>
        <strain evidence="7 8">CECT 8576</strain>
    </source>
</reference>
<feature type="domain" description="HTH cro/C1-type" evidence="6">
    <location>
        <begin position="3"/>
        <end position="43"/>
    </location>
</feature>
<evidence type="ECO:0000256" key="3">
    <source>
        <dbReference type="ARBA" id="ARBA00023125"/>
    </source>
</evidence>
<dbReference type="Pfam" id="PF13377">
    <property type="entry name" value="Peripla_BP_3"/>
    <property type="match status" value="1"/>
</dbReference>
<dbReference type="InterPro" id="IPR028082">
    <property type="entry name" value="Peripla_BP_I"/>
</dbReference>
<dbReference type="PROSITE" id="PS50943">
    <property type="entry name" value="HTH_CROC1"/>
    <property type="match status" value="1"/>
</dbReference>
<dbReference type="InterPro" id="IPR001387">
    <property type="entry name" value="Cro/C1-type_HTH"/>
</dbReference>
<dbReference type="SMART" id="SM00354">
    <property type="entry name" value="HTH_LACI"/>
    <property type="match status" value="1"/>
</dbReference>
<keyword evidence="1" id="KW-0678">Repressor</keyword>
<dbReference type="EMBL" id="JACBYW010000006">
    <property type="protein sequence ID" value="NYH80176.1"/>
    <property type="molecule type" value="Genomic_DNA"/>
</dbReference>
<evidence type="ECO:0000256" key="2">
    <source>
        <dbReference type="ARBA" id="ARBA00023015"/>
    </source>
</evidence>
<dbReference type="Gene3D" id="1.10.260.40">
    <property type="entry name" value="lambda repressor-like DNA-binding domains"/>
    <property type="match status" value="1"/>
</dbReference>
<dbReference type="PANTHER" id="PTHR30146">
    <property type="entry name" value="LACI-RELATED TRANSCRIPTIONAL REPRESSOR"/>
    <property type="match status" value="1"/>
</dbReference>
<gene>
    <name evidence="7" type="ORF">FHR84_003525</name>
</gene>
<dbReference type="PANTHER" id="PTHR30146:SF148">
    <property type="entry name" value="HTH-TYPE TRANSCRIPTIONAL REPRESSOR PURR-RELATED"/>
    <property type="match status" value="1"/>
</dbReference>
<dbReference type="InterPro" id="IPR000843">
    <property type="entry name" value="HTH_LacI"/>
</dbReference>
<evidence type="ECO:0000256" key="1">
    <source>
        <dbReference type="ARBA" id="ARBA00022491"/>
    </source>
</evidence>
<evidence type="ECO:0000259" key="6">
    <source>
        <dbReference type="PROSITE" id="PS50943"/>
    </source>
</evidence>
<dbReference type="InterPro" id="IPR010982">
    <property type="entry name" value="Lambda_DNA-bd_dom_sf"/>
</dbReference>
<evidence type="ECO:0000313" key="7">
    <source>
        <dbReference type="EMBL" id="NYH80176.1"/>
    </source>
</evidence>
<keyword evidence="8" id="KW-1185">Reference proteome</keyword>
<dbReference type="CDD" id="cd19977">
    <property type="entry name" value="PBP1_EndR-like"/>
    <property type="match status" value="1"/>
</dbReference>
<dbReference type="SUPFAM" id="SSF47413">
    <property type="entry name" value="lambda repressor-like DNA-binding domains"/>
    <property type="match status" value="1"/>
</dbReference>
<dbReference type="Gene3D" id="3.40.50.2300">
    <property type="match status" value="2"/>
</dbReference>
<keyword evidence="4" id="KW-0804">Transcription</keyword>
<proteinExistence type="predicted"/>
<organism evidence="7 8">
    <name type="scientific">Actinopolyspora biskrensis</name>
    <dbReference type="NCBI Taxonomy" id="1470178"/>
    <lineage>
        <taxon>Bacteria</taxon>
        <taxon>Bacillati</taxon>
        <taxon>Actinomycetota</taxon>
        <taxon>Actinomycetes</taxon>
        <taxon>Actinopolysporales</taxon>
        <taxon>Actinopolysporaceae</taxon>
        <taxon>Actinopolyspora</taxon>
    </lineage>
</organism>
<dbReference type="Pfam" id="PF00356">
    <property type="entry name" value="LacI"/>
    <property type="match status" value="1"/>
</dbReference>
<evidence type="ECO:0000259" key="5">
    <source>
        <dbReference type="PROSITE" id="PS50932"/>
    </source>
</evidence>
<name>A0A852Z9F4_9ACTN</name>
<protein>
    <submittedName>
        <fullName evidence="7">LacI family transcriptional regulator</fullName>
    </submittedName>
</protein>
<accession>A0A852Z9F4</accession>